<dbReference type="HOGENOM" id="CLU_006051_3_0_10"/>
<dbReference type="EMBL" id="AGXN01000010">
    <property type="protein sequence ID" value="EIY97106.1"/>
    <property type="molecule type" value="Genomic_DNA"/>
</dbReference>
<dbReference type="GO" id="GO:0009234">
    <property type="term" value="P:menaquinone biosynthetic process"/>
    <property type="evidence" value="ECO:0007669"/>
    <property type="project" value="InterPro"/>
</dbReference>
<keyword evidence="3" id="KW-0460">Magnesium</keyword>
<keyword evidence="4" id="KW-0786">Thiamine pyrophosphate</keyword>
<keyword evidence="5" id="KW-0464">Manganese</keyword>
<evidence type="ECO:0000313" key="8">
    <source>
        <dbReference type="Proteomes" id="UP000003879"/>
    </source>
</evidence>
<evidence type="ECO:0000256" key="2">
    <source>
        <dbReference type="ARBA" id="ARBA00022723"/>
    </source>
</evidence>
<dbReference type="Gene3D" id="3.40.50.1220">
    <property type="entry name" value="TPP-binding domain"/>
    <property type="match status" value="1"/>
</dbReference>
<keyword evidence="2" id="KW-0479">Metal-binding</keyword>
<reference evidence="7 8" key="1">
    <citation type="submission" date="2012-02" db="EMBL/GenBank/DDBJ databases">
        <title>The Genome Sequence of Bacteroides fragilis CL07T12C05.</title>
        <authorList>
            <consortium name="The Broad Institute Genome Sequencing Platform"/>
            <person name="Earl A."/>
            <person name="Ward D."/>
            <person name="Feldgarden M."/>
            <person name="Gevers D."/>
            <person name="Zitomersky N.L."/>
            <person name="Coyne M.J."/>
            <person name="Comstock L.E."/>
            <person name="Young S.K."/>
            <person name="Zeng Q."/>
            <person name="Gargeya S."/>
            <person name="Fitzgerald M."/>
            <person name="Haas B."/>
            <person name="Abouelleil A."/>
            <person name="Alvarado L."/>
            <person name="Arachchi H.M."/>
            <person name="Berlin A."/>
            <person name="Chapman S.B."/>
            <person name="Gearin G."/>
            <person name="Goldberg J."/>
            <person name="Griggs A."/>
            <person name="Gujja S."/>
            <person name="Hansen M."/>
            <person name="Heiman D."/>
            <person name="Howarth C."/>
            <person name="Larimer J."/>
            <person name="Lui A."/>
            <person name="MacDonald P.J.P."/>
            <person name="McCowen C."/>
            <person name="Montmayeur A."/>
            <person name="Murphy C."/>
            <person name="Neiman D."/>
            <person name="Pearson M."/>
            <person name="Priest M."/>
            <person name="Roberts A."/>
            <person name="Saif S."/>
            <person name="Shea T."/>
            <person name="Sisk P."/>
            <person name="Stolte C."/>
            <person name="Sykes S."/>
            <person name="Wortman J."/>
            <person name="Nusbaum C."/>
            <person name="Birren B."/>
        </authorList>
    </citation>
    <scope>NUCLEOTIDE SEQUENCE [LARGE SCALE GENOMIC DNA]</scope>
    <source>
        <strain evidence="7 8">CL07T12C05</strain>
    </source>
</reference>
<dbReference type="GO" id="GO:0046872">
    <property type="term" value="F:metal ion binding"/>
    <property type="evidence" value="ECO:0007669"/>
    <property type="project" value="UniProtKB-KW"/>
</dbReference>
<dbReference type="GO" id="GO:0070204">
    <property type="term" value="F:2-succinyl-5-enolpyruvyl-6-hydroxy-3-cyclohexene-1-carboxylic-acid synthase activity"/>
    <property type="evidence" value="ECO:0007669"/>
    <property type="project" value="InterPro"/>
</dbReference>
<evidence type="ECO:0000256" key="1">
    <source>
        <dbReference type="ARBA" id="ARBA00022679"/>
    </source>
</evidence>
<protein>
    <recommendedName>
        <fullName evidence="6">Thiamine pyrophosphate enzyme N-terminal TPP-binding domain-containing protein</fullName>
    </recommendedName>
</protein>
<dbReference type="RefSeq" id="WP_005794839.1">
    <property type="nucleotide sequence ID" value="NZ_JH724215.1"/>
</dbReference>
<dbReference type="PANTHER" id="PTHR42916:SF1">
    <property type="entry name" value="PROTEIN PHYLLO, CHLOROPLASTIC"/>
    <property type="match status" value="1"/>
</dbReference>
<proteinExistence type="predicted"/>
<comment type="caution">
    <text evidence="7">The sequence shown here is derived from an EMBL/GenBank/DDBJ whole genome shotgun (WGS) entry which is preliminary data.</text>
</comment>
<dbReference type="InterPro" id="IPR029061">
    <property type="entry name" value="THDP-binding"/>
</dbReference>
<dbReference type="GO" id="GO:0030976">
    <property type="term" value="F:thiamine pyrophosphate binding"/>
    <property type="evidence" value="ECO:0007669"/>
    <property type="project" value="InterPro"/>
</dbReference>
<dbReference type="SUPFAM" id="SSF52518">
    <property type="entry name" value="Thiamin diphosphate-binding fold (THDP-binding)"/>
    <property type="match status" value="2"/>
</dbReference>
<dbReference type="Pfam" id="PF02776">
    <property type="entry name" value="TPP_enzyme_N"/>
    <property type="match status" value="1"/>
</dbReference>
<keyword evidence="1" id="KW-0808">Transferase</keyword>
<evidence type="ECO:0000256" key="3">
    <source>
        <dbReference type="ARBA" id="ARBA00022842"/>
    </source>
</evidence>
<sequence>MEKYYTDEQNIQIVLALLKAHKIRKIVASPGTTNMTLVASMQQDSYFEMYSSVDERSAAYMACGLAAESGEPVVLSCTGATASRNYMPGLTEAYYRKLPILAITSTQDTSKIGHNIAQVIDRRVLPNDIAKLSVDIPTIRDDDDVWNCEIKVNKALLELKHHGGGPIHINLATVYSRNYTTKELPQVRVIDRICIGDEFPVLPVGRVGVFVGSHIKWNEEETDVLDRFCAIYDAVVFCDHTSNYKGKYRMLHSLVTGQEQLDTELTNLELLIHIGEVSGNCYLGKFNGKSVWRIGQDGEICDTFRKLRYVFEMSEKTFFEYYIKGGKTISDSCLQNWKSLYRDIYESIPELPFSNVWIASKMAYRIPDDSVIHFGIYNSLRSWDFFELPHSVLSFSNVGGFGIDGGMSSLVGASFHNKSRIYFGVLGDLAFFYDMNVLGNRHVGNNLRILLVNNGKGTEFRQYFHPGSAFGEDADQFISAGGHYGNKSRTLVKHYAEDLGFEYLSASDKQEFEQVYERFLTPEITSKPILFEIFTNNEDESDAVREIRNIEKNVKGRARKIASQVLSNKAKDSLKKILGR</sequence>
<evidence type="ECO:0000259" key="6">
    <source>
        <dbReference type="Pfam" id="PF02776"/>
    </source>
</evidence>
<name>A0A0E2ASF2_BACFG</name>
<evidence type="ECO:0000256" key="4">
    <source>
        <dbReference type="ARBA" id="ARBA00023052"/>
    </source>
</evidence>
<dbReference type="CDD" id="cd07037">
    <property type="entry name" value="TPP_PYR_MenD"/>
    <property type="match status" value="1"/>
</dbReference>
<feature type="domain" description="Thiamine pyrophosphate enzyme N-terminal TPP-binding" evidence="6">
    <location>
        <begin position="12"/>
        <end position="121"/>
    </location>
</feature>
<dbReference type="InterPro" id="IPR004433">
    <property type="entry name" value="MenaQ_synth_MenD"/>
</dbReference>
<evidence type="ECO:0000256" key="5">
    <source>
        <dbReference type="ARBA" id="ARBA00023211"/>
    </source>
</evidence>
<accession>A0A0E2ASF2</accession>
<evidence type="ECO:0000313" key="7">
    <source>
        <dbReference type="EMBL" id="EIY97106.1"/>
    </source>
</evidence>
<dbReference type="PATRIC" id="fig|997883.3.peg.1909"/>
<dbReference type="Gene3D" id="3.40.50.970">
    <property type="match status" value="2"/>
</dbReference>
<dbReference type="AlphaFoldDB" id="A0A0E2ASF2"/>
<dbReference type="PANTHER" id="PTHR42916">
    <property type="entry name" value="2-SUCCINYL-5-ENOLPYRUVYL-6-HYDROXY-3-CYCLOHEXENE-1-CARBOXYLATE SYNTHASE"/>
    <property type="match status" value="1"/>
</dbReference>
<dbReference type="PIRSF" id="PIRSF004983">
    <property type="entry name" value="MenD"/>
    <property type="match status" value="1"/>
</dbReference>
<dbReference type="Proteomes" id="UP000003879">
    <property type="component" value="Unassembled WGS sequence"/>
</dbReference>
<gene>
    <name evidence="7" type="ORF">HMPREF1056_01819</name>
</gene>
<organism evidence="7 8">
    <name type="scientific">Bacteroides fragilis CL07T12C05</name>
    <dbReference type="NCBI Taxonomy" id="997883"/>
    <lineage>
        <taxon>Bacteria</taxon>
        <taxon>Pseudomonadati</taxon>
        <taxon>Bacteroidota</taxon>
        <taxon>Bacteroidia</taxon>
        <taxon>Bacteroidales</taxon>
        <taxon>Bacteroidaceae</taxon>
        <taxon>Bacteroides</taxon>
    </lineage>
</organism>
<dbReference type="InterPro" id="IPR012001">
    <property type="entry name" value="Thiamin_PyroP_enz_TPP-bd_dom"/>
</dbReference>